<evidence type="ECO:0000313" key="2">
    <source>
        <dbReference type="EMBL" id="CAK7335097.1"/>
    </source>
</evidence>
<dbReference type="GO" id="GO:0000278">
    <property type="term" value="P:mitotic cell cycle"/>
    <property type="evidence" value="ECO:0007669"/>
    <property type="project" value="TreeGrafter"/>
</dbReference>
<dbReference type="GO" id="GO:0000076">
    <property type="term" value="P:DNA replication checkpoint signaling"/>
    <property type="evidence" value="ECO:0007669"/>
    <property type="project" value="TreeGrafter"/>
</dbReference>
<dbReference type="GO" id="GO:0070182">
    <property type="term" value="F:DNA polymerase binding"/>
    <property type="evidence" value="ECO:0007669"/>
    <property type="project" value="TreeGrafter"/>
</dbReference>
<dbReference type="EMBL" id="CAWUPB010000957">
    <property type="protein sequence ID" value="CAK7335097.1"/>
    <property type="molecule type" value="Genomic_DNA"/>
</dbReference>
<dbReference type="GO" id="GO:0030174">
    <property type="term" value="P:regulation of DNA-templated DNA replication initiation"/>
    <property type="evidence" value="ECO:0007669"/>
    <property type="project" value="InterPro"/>
</dbReference>
<dbReference type="GO" id="GO:0005634">
    <property type="term" value="C:nucleus"/>
    <property type="evidence" value="ECO:0007669"/>
    <property type="project" value="TreeGrafter"/>
</dbReference>
<dbReference type="Proteomes" id="UP001314170">
    <property type="component" value="Unassembled WGS sequence"/>
</dbReference>
<proteinExistence type="predicted"/>
<dbReference type="PANTHER" id="PTHR28637">
    <property type="entry name" value="DNA REPLICATION FACTOR CDT1"/>
    <property type="match status" value="1"/>
</dbReference>
<dbReference type="InterPro" id="IPR045173">
    <property type="entry name" value="Cdt1"/>
</dbReference>
<organism evidence="2 3">
    <name type="scientific">Dovyalis caffra</name>
    <dbReference type="NCBI Taxonomy" id="77055"/>
    <lineage>
        <taxon>Eukaryota</taxon>
        <taxon>Viridiplantae</taxon>
        <taxon>Streptophyta</taxon>
        <taxon>Embryophyta</taxon>
        <taxon>Tracheophyta</taxon>
        <taxon>Spermatophyta</taxon>
        <taxon>Magnoliopsida</taxon>
        <taxon>eudicotyledons</taxon>
        <taxon>Gunneridae</taxon>
        <taxon>Pentapetalae</taxon>
        <taxon>rosids</taxon>
        <taxon>fabids</taxon>
        <taxon>Malpighiales</taxon>
        <taxon>Salicaceae</taxon>
        <taxon>Flacourtieae</taxon>
        <taxon>Dovyalis</taxon>
    </lineage>
</organism>
<dbReference type="PANTHER" id="PTHR28637:SF13">
    <property type="entry name" value="EXPRESSED PROTEIN"/>
    <property type="match status" value="1"/>
</dbReference>
<comment type="caution">
    <text evidence="2">The sequence shown here is derived from an EMBL/GenBank/DDBJ whole genome shotgun (WGS) entry which is preliminary data.</text>
</comment>
<reference evidence="2 3" key="1">
    <citation type="submission" date="2024-01" db="EMBL/GenBank/DDBJ databases">
        <authorList>
            <person name="Waweru B."/>
        </authorList>
    </citation>
    <scope>NUCLEOTIDE SEQUENCE [LARGE SCALE GENOMIC DNA]</scope>
</reference>
<gene>
    <name evidence="2" type="ORF">DCAF_LOCUS10207</name>
</gene>
<protein>
    <submittedName>
        <fullName evidence="2">Uncharacterized protein</fullName>
    </submittedName>
</protein>
<evidence type="ECO:0000313" key="3">
    <source>
        <dbReference type="Proteomes" id="UP001314170"/>
    </source>
</evidence>
<evidence type="ECO:0000256" key="1">
    <source>
        <dbReference type="SAM" id="MobiDB-lite"/>
    </source>
</evidence>
<accession>A0AAV1RIM6</accession>
<keyword evidence="3" id="KW-1185">Reference proteome</keyword>
<dbReference type="Gene3D" id="1.10.10.1420">
    <property type="entry name" value="DNA replication factor Cdt1, C-terminal WH domain"/>
    <property type="match status" value="1"/>
</dbReference>
<dbReference type="GO" id="GO:0003677">
    <property type="term" value="F:DNA binding"/>
    <property type="evidence" value="ECO:0007669"/>
    <property type="project" value="InterPro"/>
</dbReference>
<dbReference type="AlphaFoldDB" id="A0AAV1RIM6"/>
<feature type="region of interest" description="Disordered" evidence="1">
    <location>
        <begin position="161"/>
        <end position="186"/>
    </location>
</feature>
<sequence length="307" mass="34313">MEQRGLVDCFIKHLEACDIPQAVLVLTFQRNFSQKTFSDEEKNQLLASPVPPPVSPSGNLNHEHLNEARTGKLLSCVLNLMAGVQDQPGHQKRTSKIIFHHEHLNEARTGQSPELCSQFDDRANLDINRCKQKNFASHIPNLPLSIICLANLLILKSLPTSSTPRRAMPSSDDKHKASAGQKQTLSRKPVKRVLDFPYLEGDKGASECYEFLHDSSTQILAGSSSLLKKVEGTLEEELEHKIILDSSDIIDRREVGEQIGILEMRVPDWICRIPATSGDVLYKIKKMSRLRHGSGKGYSLGQYIKVS</sequence>
<dbReference type="InterPro" id="IPR038090">
    <property type="entry name" value="Cdt1_C_WH_dom_sf"/>
</dbReference>
<name>A0AAV1RIM6_9ROSI</name>
<dbReference type="GO" id="GO:0071163">
    <property type="term" value="P:DNA replication preinitiation complex assembly"/>
    <property type="evidence" value="ECO:0007669"/>
    <property type="project" value="InterPro"/>
</dbReference>